<keyword evidence="2" id="KW-1185">Reference proteome</keyword>
<protein>
    <submittedName>
        <fullName evidence="1">Uncharacterized protein</fullName>
    </submittedName>
</protein>
<organism evidence="1 2">
    <name type="scientific">Macrolepiota fuliginosa MF-IS2</name>
    <dbReference type="NCBI Taxonomy" id="1400762"/>
    <lineage>
        <taxon>Eukaryota</taxon>
        <taxon>Fungi</taxon>
        <taxon>Dikarya</taxon>
        <taxon>Basidiomycota</taxon>
        <taxon>Agaricomycotina</taxon>
        <taxon>Agaricomycetes</taxon>
        <taxon>Agaricomycetidae</taxon>
        <taxon>Agaricales</taxon>
        <taxon>Agaricineae</taxon>
        <taxon>Agaricaceae</taxon>
        <taxon>Macrolepiota</taxon>
    </lineage>
</organism>
<accession>A0A9P5XIK6</accession>
<dbReference type="Proteomes" id="UP000807342">
    <property type="component" value="Unassembled WGS sequence"/>
</dbReference>
<sequence length="143" mass="16038">MDFQFCSSLRWTPGASKIVFLNQRHSKGIHIPHDRSTPSTLIDLGRHTPHTPTIPTLLNLVGTSTSLFFRARGHPMEILTHCWSGPSLTKQDDPIHRSVEAEVELLYAPHTFAYDEDIGRVVFCQGSRIGSGLSYKLLVLDLM</sequence>
<dbReference type="AlphaFoldDB" id="A0A9P5XIK6"/>
<evidence type="ECO:0000313" key="1">
    <source>
        <dbReference type="EMBL" id="KAF9450200.1"/>
    </source>
</evidence>
<proteinExistence type="predicted"/>
<reference evidence="1" key="1">
    <citation type="submission" date="2020-11" db="EMBL/GenBank/DDBJ databases">
        <authorList>
            <consortium name="DOE Joint Genome Institute"/>
            <person name="Ahrendt S."/>
            <person name="Riley R."/>
            <person name="Andreopoulos W."/>
            <person name="Labutti K."/>
            <person name="Pangilinan J."/>
            <person name="Ruiz-Duenas F.J."/>
            <person name="Barrasa J.M."/>
            <person name="Sanchez-Garcia M."/>
            <person name="Camarero S."/>
            <person name="Miyauchi S."/>
            <person name="Serrano A."/>
            <person name="Linde D."/>
            <person name="Babiker R."/>
            <person name="Drula E."/>
            <person name="Ayuso-Fernandez I."/>
            <person name="Pacheco R."/>
            <person name="Padilla G."/>
            <person name="Ferreira P."/>
            <person name="Barriuso J."/>
            <person name="Kellner H."/>
            <person name="Castanera R."/>
            <person name="Alfaro M."/>
            <person name="Ramirez L."/>
            <person name="Pisabarro A.G."/>
            <person name="Kuo A."/>
            <person name="Tritt A."/>
            <person name="Lipzen A."/>
            <person name="He G."/>
            <person name="Yan M."/>
            <person name="Ng V."/>
            <person name="Cullen D."/>
            <person name="Martin F."/>
            <person name="Rosso M.-N."/>
            <person name="Henrissat B."/>
            <person name="Hibbett D."/>
            <person name="Martinez A.T."/>
            <person name="Grigoriev I.V."/>
        </authorList>
    </citation>
    <scope>NUCLEOTIDE SEQUENCE</scope>
    <source>
        <strain evidence="1">MF-IS2</strain>
    </source>
</reference>
<gene>
    <name evidence="1" type="ORF">P691DRAFT_492960</name>
</gene>
<dbReference type="EMBL" id="MU151110">
    <property type="protein sequence ID" value="KAF9450200.1"/>
    <property type="molecule type" value="Genomic_DNA"/>
</dbReference>
<name>A0A9P5XIK6_9AGAR</name>
<evidence type="ECO:0000313" key="2">
    <source>
        <dbReference type="Proteomes" id="UP000807342"/>
    </source>
</evidence>
<comment type="caution">
    <text evidence="1">The sequence shown here is derived from an EMBL/GenBank/DDBJ whole genome shotgun (WGS) entry which is preliminary data.</text>
</comment>